<organism evidence="8 9">
    <name type="scientific">Microbacterium gilvum</name>
    <dbReference type="NCBI Taxonomy" id="1336204"/>
    <lineage>
        <taxon>Bacteria</taxon>
        <taxon>Bacillati</taxon>
        <taxon>Actinomycetota</taxon>
        <taxon>Actinomycetes</taxon>
        <taxon>Micrococcales</taxon>
        <taxon>Microbacteriaceae</taxon>
        <taxon>Microbacterium</taxon>
    </lineage>
</organism>
<dbReference type="InterPro" id="IPR051791">
    <property type="entry name" value="Pra-immunoreactive"/>
</dbReference>
<keyword evidence="9" id="KW-1185">Reference proteome</keyword>
<evidence type="ECO:0000256" key="2">
    <source>
        <dbReference type="ARBA" id="ARBA00022475"/>
    </source>
</evidence>
<dbReference type="Proteomes" id="UP001501645">
    <property type="component" value="Unassembled WGS sequence"/>
</dbReference>
<proteinExistence type="predicted"/>
<feature type="domain" description="RDD" evidence="7">
    <location>
        <begin position="25"/>
        <end position="137"/>
    </location>
</feature>
<keyword evidence="3 6" id="KW-0812">Transmembrane</keyword>
<dbReference type="RefSeq" id="WP_345436007.1">
    <property type="nucleotide sequence ID" value="NZ_BAABKO010000001.1"/>
</dbReference>
<dbReference type="InterPro" id="IPR010432">
    <property type="entry name" value="RDD"/>
</dbReference>
<evidence type="ECO:0000313" key="8">
    <source>
        <dbReference type="EMBL" id="GAA4766433.1"/>
    </source>
</evidence>
<comment type="subcellular location">
    <subcellularLocation>
        <location evidence="1">Cell membrane</location>
        <topology evidence="1">Multi-pass membrane protein</topology>
    </subcellularLocation>
</comment>
<keyword evidence="5 6" id="KW-0472">Membrane</keyword>
<feature type="transmembrane region" description="Helical" evidence="6">
    <location>
        <begin position="31"/>
        <end position="51"/>
    </location>
</feature>
<evidence type="ECO:0000256" key="4">
    <source>
        <dbReference type="ARBA" id="ARBA00022989"/>
    </source>
</evidence>
<dbReference type="PANTHER" id="PTHR36115">
    <property type="entry name" value="PROLINE-RICH ANTIGEN HOMOLOG-RELATED"/>
    <property type="match status" value="1"/>
</dbReference>
<evidence type="ECO:0000313" key="9">
    <source>
        <dbReference type="Proteomes" id="UP001501645"/>
    </source>
</evidence>
<keyword evidence="4 6" id="KW-1133">Transmembrane helix</keyword>
<dbReference type="PIRSF" id="PIRSF021697">
    <property type="entry name" value="UCP021697"/>
    <property type="match status" value="1"/>
</dbReference>
<dbReference type="EMBL" id="BAABKO010000001">
    <property type="protein sequence ID" value="GAA4766433.1"/>
    <property type="molecule type" value="Genomic_DNA"/>
</dbReference>
<evidence type="ECO:0000256" key="3">
    <source>
        <dbReference type="ARBA" id="ARBA00022692"/>
    </source>
</evidence>
<dbReference type="Pfam" id="PF06271">
    <property type="entry name" value="RDD"/>
    <property type="match status" value="1"/>
</dbReference>
<evidence type="ECO:0000259" key="7">
    <source>
        <dbReference type="Pfam" id="PF06271"/>
    </source>
</evidence>
<accession>A0ABP8ZVT0</accession>
<evidence type="ECO:0000256" key="6">
    <source>
        <dbReference type="SAM" id="Phobius"/>
    </source>
</evidence>
<name>A0ABP8ZVT0_9MICO</name>
<protein>
    <submittedName>
        <fullName evidence="8">RDD family protein</fullName>
    </submittedName>
</protein>
<reference evidence="9" key="1">
    <citation type="journal article" date="2019" name="Int. J. Syst. Evol. Microbiol.">
        <title>The Global Catalogue of Microorganisms (GCM) 10K type strain sequencing project: providing services to taxonomists for standard genome sequencing and annotation.</title>
        <authorList>
            <consortium name="The Broad Institute Genomics Platform"/>
            <consortium name="The Broad Institute Genome Sequencing Center for Infectious Disease"/>
            <person name="Wu L."/>
            <person name="Ma J."/>
        </authorList>
    </citation>
    <scope>NUCLEOTIDE SEQUENCE [LARGE SCALE GENOMIC DNA]</scope>
    <source>
        <strain evidence="9">JCM 18537</strain>
    </source>
</reference>
<gene>
    <name evidence="8" type="ORF">GCM10023351_07110</name>
</gene>
<keyword evidence="2" id="KW-1003">Cell membrane</keyword>
<evidence type="ECO:0000256" key="1">
    <source>
        <dbReference type="ARBA" id="ARBA00004651"/>
    </source>
</evidence>
<sequence>MTTSTSADYPGGRLGLPSTGSGSIARPGRRIGALLIDYAAATLVATAFFSFDQFALPAEAGLTQFAPMAVFAVLQIVFIPTLGGSPGHRLLGMRVVRADGAWTGVWRPLVRTLLLVVVIPAVIWDADQRGLHDKAAGTILVRA</sequence>
<dbReference type="InterPro" id="IPR016795">
    <property type="entry name" value="UCP021697"/>
</dbReference>
<feature type="transmembrane region" description="Helical" evidence="6">
    <location>
        <begin position="63"/>
        <end position="83"/>
    </location>
</feature>
<comment type="caution">
    <text evidence="8">The sequence shown here is derived from an EMBL/GenBank/DDBJ whole genome shotgun (WGS) entry which is preliminary data.</text>
</comment>
<evidence type="ECO:0000256" key="5">
    <source>
        <dbReference type="ARBA" id="ARBA00023136"/>
    </source>
</evidence>
<dbReference type="PANTHER" id="PTHR36115:SF6">
    <property type="entry name" value="PROLINE-RICH ANTIGEN HOMOLOG"/>
    <property type="match status" value="1"/>
</dbReference>